<dbReference type="Proteomes" id="UP001500665">
    <property type="component" value="Unassembled WGS sequence"/>
</dbReference>
<sequence>MDASQLADLHEPRPFPAVTVVMPTHRRLPGRREDQVRLKVLLDEARHRLRELELERRAADELMRNLEKAAEQVDFDRTAEAVVLLAAHGGETHAFVLPHVNVKERVVVDDTFATRDLVAMLDKTRRYWVLSLAKRTRLFDGDSRRVEEVDNALFPVIYTDAVPDPDDRGRPAPREFTIGDERRLQFLRQVETNLTETLKRDPRPVVVIGVQRHITNFLEEVHNTLADAVVGTVEGSFDSATPAEVATAVEPALEEAHHRAQLKALEEIDGARSARRFAPGLEECWELAPDGRVGHLLVEEGYFAPARTLDGRLRPVDDMEGKYVTDAVDDLVEAVLRGDGEITFVPDDSLAEHGRVAAVLRY</sequence>
<evidence type="ECO:0008006" key="4">
    <source>
        <dbReference type="Google" id="ProtNLM"/>
    </source>
</evidence>
<evidence type="ECO:0000256" key="1">
    <source>
        <dbReference type="SAM" id="Coils"/>
    </source>
</evidence>
<evidence type="ECO:0000313" key="2">
    <source>
        <dbReference type="EMBL" id="GAA0941016.1"/>
    </source>
</evidence>
<gene>
    <name evidence="2" type="ORF">GCM10009550_10850</name>
</gene>
<keyword evidence="1" id="KW-0175">Coiled coil</keyword>
<evidence type="ECO:0000313" key="3">
    <source>
        <dbReference type="Proteomes" id="UP001500665"/>
    </source>
</evidence>
<feature type="coiled-coil region" evidence="1">
    <location>
        <begin position="35"/>
        <end position="72"/>
    </location>
</feature>
<keyword evidence="3" id="KW-1185">Reference proteome</keyword>
<comment type="caution">
    <text evidence="2">The sequence shown here is derived from an EMBL/GenBank/DDBJ whole genome shotgun (WGS) entry which is preliminary data.</text>
</comment>
<name>A0ABN1QD85_9ACTN</name>
<protein>
    <recommendedName>
        <fullName evidence="4">Peptide subunit release factor 1 (ERF1)</fullName>
    </recommendedName>
</protein>
<accession>A0ABN1QD85</accession>
<dbReference type="RefSeq" id="WP_344237349.1">
    <property type="nucleotide sequence ID" value="NZ_BAAAHH010000003.1"/>
</dbReference>
<organism evidence="2 3">
    <name type="scientific">Actinocorallia libanotica</name>
    <dbReference type="NCBI Taxonomy" id="46162"/>
    <lineage>
        <taxon>Bacteria</taxon>
        <taxon>Bacillati</taxon>
        <taxon>Actinomycetota</taxon>
        <taxon>Actinomycetes</taxon>
        <taxon>Streptosporangiales</taxon>
        <taxon>Thermomonosporaceae</taxon>
        <taxon>Actinocorallia</taxon>
    </lineage>
</organism>
<dbReference type="InterPro" id="IPR041289">
    <property type="entry name" value="Bact_RF_family3"/>
</dbReference>
<proteinExistence type="predicted"/>
<dbReference type="Pfam" id="PF18845">
    <property type="entry name" value="baeRF_family3"/>
    <property type="match status" value="1"/>
</dbReference>
<dbReference type="EMBL" id="BAAAHH010000003">
    <property type="protein sequence ID" value="GAA0941016.1"/>
    <property type="molecule type" value="Genomic_DNA"/>
</dbReference>
<reference evidence="2 3" key="1">
    <citation type="journal article" date="2019" name="Int. J. Syst. Evol. Microbiol.">
        <title>The Global Catalogue of Microorganisms (GCM) 10K type strain sequencing project: providing services to taxonomists for standard genome sequencing and annotation.</title>
        <authorList>
            <consortium name="The Broad Institute Genomics Platform"/>
            <consortium name="The Broad Institute Genome Sequencing Center for Infectious Disease"/>
            <person name="Wu L."/>
            <person name="Ma J."/>
        </authorList>
    </citation>
    <scope>NUCLEOTIDE SEQUENCE [LARGE SCALE GENOMIC DNA]</scope>
    <source>
        <strain evidence="2 3">JCM 10696</strain>
    </source>
</reference>